<evidence type="ECO:0000313" key="1">
    <source>
        <dbReference type="EMBL" id="GAI37479.1"/>
    </source>
</evidence>
<reference evidence="1" key="1">
    <citation type="journal article" date="2014" name="Front. Microbiol.">
        <title>High frequency of phylogenetically diverse reductive dehalogenase-homologous genes in deep subseafloor sedimentary metagenomes.</title>
        <authorList>
            <person name="Kawai M."/>
            <person name="Futagami T."/>
            <person name="Toyoda A."/>
            <person name="Takaki Y."/>
            <person name="Nishi S."/>
            <person name="Hori S."/>
            <person name="Arai W."/>
            <person name="Tsubouchi T."/>
            <person name="Morono Y."/>
            <person name="Uchiyama I."/>
            <person name="Ito T."/>
            <person name="Fujiyama A."/>
            <person name="Inagaki F."/>
            <person name="Takami H."/>
        </authorList>
    </citation>
    <scope>NUCLEOTIDE SEQUENCE</scope>
    <source>
        <strain evidence="1">Expedition CK06-06</strain>
    </source>
</reference>
<gene>
    <name evidence="1" type="ORF">S06H3_51583</name>
</gene>
<protein>
    <submittedName>
        <fullName evidence="1">Uncharacterized protein</fullName>
    </submittedName>
</protein>
<comment type="caution">
    <text evidence="1">The sequence shown here is derived from an EMBL/GenBank/DDBJ whole genome shotgun (WGS) entry which is preliminary data.</text>
</comment>
<organism evidence="1">
    <name type="scientific">marine sediment metagenome</name>
    <dbReference type="NCBI Taxonomy" id="412755"/>
    <lineage>
        <taxon>unclassified sequences</taxon>
        <taxon>metagenomes</taxon>
        <taxon>ecological metagenomes</taxon>
    </lineage>
</organism>
<proteinExistence type="predicted"/>
<feature type="non-terminal residue" evidence="1">
    <location>
        <position position="70"/>
    </location>
</feature>
<dbReference type="AlphaFoldDB" id="X1Q2N2"/>
<name>X1Q2N2_9ZZZZ</name>
<dbReference type="EMBL" id="BARV01032743">
    <property type="protein sequence ID" value="GAI37479.1"/>
    <property type="molecule type" value="Genomic_DNA"/>
</dbReference>
<sequence>MVKRKGSRRRARKTFGILNAIEAAIYGEIIMRGSTGSGLISFFTGEGDIGIGPGETIGGITTYSQPVGVG</sequence>
<accession>X1Q2N2</accession>